<dbReference type="AlphaFoldDB" id="A0A816AFE2"/>
<evidence type="ECO:0000313" key="9">
    <source>
        <dbReference type="Proteomes" id="UP000663834"/>
    </source>
</evidence>
<dbReference type="SUPFAM" id="SSF52922">
    <property type="entry name" value="TK C-terminal domain-like"/>
    <property type="match status" value="1"/>
</dbReference>
<accession>A0A816AFE2</accession>
<feature type="domain" description="Transketolase-like pyrimidine-binding" evidence="7">
    <location>
        <begin position="44"/>
        <end position="219"/>
    </location>
</feature>
<evidence type="ECO:0000256" key="1">
    <source>
        <dbReference type="ARBA" id="ARBA00001964"/>
    </source>
</evidence>
<proteinExistence type="predicted"/>
<dbReference type="InterPro" id="IPR029130">
    <property type="entry name" value="Acid_ceramidase_N"/>
</dbReference>
<dbReference type="GO" id="GO:0003863">
    <property type="term" value="F:branched-chain 2-oxo acid dehydrogenase activity"/>
    <property type="evidence" value="ECO:0007669"/>
    <property type="project" value="UniProtKB-EC"/>
</dbReference>
<dbReference type="InterPro" id="IPR029061">
    <property type="entry name" value="THDP-binding"/>
</dbReference>
<evidence type="ECO:0000256" key="5">
    <source>
        <dbReference type="ARBA" id="ARBA00023002"/>
    </source>
</evidence>
<evidence type="ECO:0000256" key="6">
    <source>
        <dbReference type="ARBA" id="ARBA00051764"/>
    </source>
</evidence>
<comment type="catalytic activity">
    <reaction evidence="6">
        <text>N(6)-[(R)-lipoyl]-L-lysyl-[protein] + 3-methyl-2-oxobutanoate + H(+) = N(6)-[(R)-S(8)-2-methylpropanoyldihydrolipoyl]-L-lysyl-[protein] + CO2</text>
        <dbReference type="Rhea" id="RHEA:13457"/>
        <dbReference type="Rhea" id="RHEA-COMP:10474"/>
        <dbReference type="Rhea" id="RHEA-COMP:10497"/>
        <dbReference type="ChEBI" id="CHEBI:11851"/>
        <dbReference type="ChEBI" id="CHEBI:15378"/>
        <dbReference type="ChEBI" id="CHEBI:16526"/>
        <dbReference type="ChEBI" id="CHEBI:83099"/>
        <dbReference type="ChEBI" id="CHEBI:83142"/>
        <dbReference type="EC" id="1.2.4.4"/>
    </reaction>
    <physiologicalReaction direction="left-to-right" evidence="6">
        <dbReference type="Rhea" id="RHEA:13458"/>
    </physiologicalReaction>
</comment>
<organism evidence="8 9">
    <name type="scientific">Rotaria magnacalcarata</name>
    <dbReference type="NCBI Taxonomy" id="392030"/>
    <lineage>
        <taxon>Eukaryota</taxon>
        <taxon>Metazoa</taxon>
        <taxon>Spiralia</taxon>
        <taxon>Gnathifera</taxon>
        <taxon>Rotifera</taxon>
        <taxon>Eurotatoria</taxon>
        <taxon>Bdelloidea</taxon>
        <taxon>Philodinida</taxon>
        <taxon>Philodinidae</taxon>
        <taxon>Rotaria</taxon>
    </lineage>
</organism>
<keyword evidence="4" id="KW-0378">Hydrolase</keyword>
<keyword evidence="5" id="KW-0560">Oxidoreductase</keyword>
<dbReference type="InterPro" id="IPR033248">
    <property type="entry name" value="Transketolase_C"/>
</dbReference>
<dbReference type="EMBL" id="CAJNOW010011381">
    <property type="protein sequence ID" value="CAF1596966.1"/>
    <property type="molecule type" value="Genomic_DNA"/>
</dbReference>
<comment type="cofactor">
    <cofactor evidence="1">
        <name>thiamine diphosphate</name>
        <dbReference type="ChEBI" id="CHEBI:58937"/>
    </cofactor>
</comment>
<dbReference type="CDD" id="cd07036">
    <property type="entry name" value="TPP_PYR_E1-PDHc-beta_like"/>
    <property type="match status" value="1"/>
</dbReference>
<dbReference type="Gene3D" id="3.40.50.920">
    <property type="match status" value="1"/>
</dbReference>
<dbReference type="EC" id="1.2.4.4" evidence="2"/>
<dbReference type="Pfam" id="PF02275">
    <property type="entry name" value="CBAH"/>
    <property type="match status" value="1"/>
</dbReference>
<name>A0A816AFE2_9BILA</name>
<dbReference type="Pfam" id="PF02779">
    <property type="entry name" value="Transket_pyr"/>
    <property type="match status" value="1"/>
</dbReference>
<comment type="caution">
    <text evidence="8">The sequence shown here is derived from an EMBL/GenBank/DDBJ whole genome shotgun (WGS) entry which is preliminary data.</text>
</comment>
<dbReference type="SUPFAM" id="SSF52518">
    <property type="entry name" value="Thiamin diphosphate-binding fold (THDP-binding)"/>
    <property type="match status" value="1"/>
</dbReference>
<dbReference type="InterPro" id="IPR029132">
    <property type="entry name" value="CBAH/NAAA_C"/>
</dbReference>
<dbReference type="Gene3D" id="3.40.50.970">
    <property type="match status" value="1"/>
</dbReference>
<gene>
    <name evidence="8" type="ORF">KQP761_LOCUS21829</name>
</gene>
<dbReference type="SMART" id="SM00861">
    <property type="entry name" value="Transket_pyr"/>
    <property type="match status" value="1"/>
</dbReference>
<dbReference type="FunFam" id="3.40.50.970:FF:000001">
    <property type="entry name" value="Pyruvate dehydrogenase E1 beta subunit"/>
    <property type="match status" value="1"/>
</dbReference>
<dbReference type="OrthoDB" id="5273684at2759"/>
<evidence type="ECO:0000313" key="8">
    <source>
        <dbReference type="EMBL" id="CAF1596966.1"/>
    </source>
</evidence>
<dbReference type="GO" id="GO:0007584">
    <property type="term" value="P:response to nutrient"/>
    <property type="evidence" value="ECO:0007669"/>
    <property type="project" value="TreeGrafter"/>
</dbReference>
<evidence type="ECO:0000259" key="7">
    <source>
        <dbReference type="SMART" id="SM00861"/>
    </source>
</evidence>
<sequence length="688" mass="77727">MALSLRHLILTAPKCSSILTRRRVAHFTFFKDQPDPSLGPTKEMNLCQTIQNAIDITLGNDHTAIVFGEDVAFGGVFRCTTELRSKYGADRVFNTPLCEQGIIGFGIGAAVAGTTAIAEIQFADYIFPAYDQIVNEAAKYRYRSQNLFNCGKLTIRSPWGAVGHGALYHSQSPESQFMHTPGLKVVIPRSAIEAKGLLLSCIKDDNPCIFFEPKILYRSAKEDVPIKEYTIPLSKAQIIQEGSDVTLVSWGTQVHVLREVAQMAAKENISCELIDLRTIVPWDVDTICQSVSKTGRLLISHEAPITGGVGAEIAATVGKECFLNLEAPVERVCGYDIHPIPHIMFITIFLLLIAFVRSDIPRDIPSFSIDLDLDPIDRWSNVIPNFSQPMHEFNDEIRAKIPQVYIDVAEIIATQLDNYIPQPYHDELHSIARAISMLPADIVLINLVYELRTYCTSLLVRTLDGTILHGRNLDYDLNTDLLRRLTFHGRFFRMSNPTFEYESIHLAGSIGLLTGSRKGYFSLTINERDKNNKHWWINALMAILHLHTMPLFIITRTIFDNPFMSYKEMKYKLEHQLLIAPVYFILTDGQSSGVIITRNRLNSINPIELNSTLVQTNYDHWLDDPINDLRRTTAENILRTFNITQMTIDNIFNIALSVIPVLNRNTVYTAIMNPAKNQEIFAKIRTLK</sequence>
<dbReference type="PANTHER" id="PTHR42980">
    <property type="entry name" value="2-OXOISOVALERATE DEHYDROGENASE SUBUNIT BETA-RELATED"/>
    <property type="match status" value="1"/>
</dbReference>
<evidence type="ECO:0000256" key="4">
    <source>
        <dbReference type="ARBA" id="ARBA00022801"/>
    </source>
</evidence>
<dbReference type="InterPro" id="IPR009014">
    <property type="entry name" value="Transketo_C/PFOR_II"/>
</dbReference>
<dbReference type="FunFam" id="3.40.50.920:FF:000001">
    <property type="entry name" value="Pyruvate dehydrogenase E1 beta subunit"/>
    <property type="match status" value="1"/>
</dbReference>
<dbReference type="GO" id="GO:0016787">
    <property type="term" value="F:hydrolase activity"/>
    <property type="evidence" value="ECO:0007669"/>
    <property type="project" value="UniProtKB-KW"/>
</dbReference>
<dbReference type="Pfam" id="PF15508">
    <property type="entry name" value="NAAA-beta"/>
    <property type="match status" value="1"/>
</dbReference>
<dbReference type="InterPro" id="IPR005475">
    <property type="entry name" value="Transketolase-like_Pyr-bd"/>
</dbReference>
<dbReference type="Pfam" id="PF02780">
    <property type="entry name" value="Transketolase_C"/>
    <property type="match status" value="1"/>
</dbReference>
<dbReference type="GO" id="GO:0009083">
    <property type="term" value="P:branched-chain amino acid catabolic process"/>
    <property type="evidence" value="ECO:0007669"/>
    <property type="project" value="TreeGrafter"/>
</dbReference>
<evidence type="ECO:0000256" key="3">
    <source>
        <dbReference type="ARBA" id="ARBA00016220"/>
    </source>
</evidence>
<dbReference type="PANTHER" id="PTHR42980:SF1">
    <property type="entry name" value="2-OXOISOVALERATE DEHYDROGENASE SUBUNIT BETA, MITOCHONDRIAL"/>
    <property type="match status" value="1"/>
</dbReference>
<evidence type="ECO:0000256" key="2">
    <source>
        <dbReference type="ARBA" id="ARBA00012277"/>
    </source>
</evidence>
<dbReference type="Proteomes" id="UP000663834">
    <property type="component" value="Unassembled WGS sequence"/>
</dbReference>
<protein>
    <recommendedName>
        <fullName evidence="3">Pyruvate dehydrogenase E1 component subunit beta, mitochondrial</fullName>
        <ecNumber evidence="2">1.2.4.4</ecNumber>
    </recommendedName>
</protein>
<reference evidence="8" key="1">
    <citation type="submission" date="2021-02" db="EMBL/GenBank/DDBJ databases">
        <authorList>
            <person name="Nowell W R."/>
        </authorList>
    </citation>
    <scope>NUCLEOTIDE SEQUENCE</scope>
</reference>